<dbReference type="Gene3D" id="1.10.3580.10">
    <property type="entry name" value="ATP12 ATPase"/>
    <property type="match status" value="1"/>
</dbReference>
<keyword evidence="4" id="KW-0496">Mitochondrion</keyword>
<dbReference type="PANTHER" id="PTHR21013:SF10">
    <property type="entry name" value="ATP SYNTHASE MITOCHONDRIAL F1 COMPLEX ASSEMBLY FACTOR 2"/>
    <property type="match status" value="1"/>
</dbReference>
<name>G8BN71_TETPH</name>
<accession>G8BN71</accession>
<evidence type="ECO:0000256" key="1">
    <source>
        <dbReference type="ARBA" id="ARBA00004173"/>
    </source>
</evidence>
<dbReference type="RefSeq" id="XP_003683783.1">
    <property type="nucleotide sequence ID" value="XM_003683735.1"/>
</dbReference>
<dbReference type="KEGG" id="tpf:TPHA_0A02670"/>
<protein>
    <recommendedName>
        <fullName evidence="8">ATP synthase mitochondrial F1 complex assembly factor 2</fullName>
    </recommendedName>
</protein>
<keyword evidence="5" id="KW-0143">Chaperone</keyword>
<dbReference type="STRING" id="1071381.G8BN71"/>
<proteinExistence type="inferred from homology"/>
<dbReference type="eggNOG" id="KOG3015">
    <property type="taxonomic scope" value="Eukaryota"/>
</dbReference>
<dbReference type="HOGENOM" id="CLU_047893_1_2_1"/>
<dbReference type="PANTHER" id="PTHR21013">
    <property type="entry name" value="ATP SYNTHASE MITOCHONDRIAL F1 COMPLEX ASSEMBLY FACTOR 2/ATP12 PROTEIN, MITOCHONDRIAL PRECURSOR"/>
    <property type="match status" value="1"/>
</dbReference>
<evidence type="ECO:0000256" key="5">
    <source>
        <dbReference type="ARBA" id="ARBA00023186"/>
    </source>
</evidence>
<evidence type="ECO:0000313" key="6">
    <source>
        <dbReference type="EMBL" id="CCE61349.1"/>
    </source>
</evidence>
<dbReference type="InterPro" id="IPR011419">
    <property type="entry name" value="ATP12_ATP_synth-F1-assembly"/>
</dbReference>
<dbReference type="Pfam" id="PF07542">
    <property type="entry name" value="ATP12"/>
    <property type="match status" value="1"/>
</dbReference>
<dbReference type="InterPro" id="IPR042272">
    <property type="entry name" value="ATP12_ATP_synth-F1-assembly_N"/>
</dbReference>
<gene>
    <name evidence="6" type="primary">TPHA0A02670</name>
    <name evidence="6" type="ordered locus">TPHA_0A02670</name>
</gene>
<dbReference type="SUPFAM" id="SSF160909">
    <property type="entry name" value="ATP12-like"/>
    <property type="match status" value="1"/>
</dbReference>
<comment type="subcellular location">
    <subcellularLocation>
        <location evidence="1">Mitochondrion</location>
    </subcellularLocation>
</comment>
<evidence type="ECO:0000256" key="4">
    <source>
        <dbReference type="ARBA" id="ARBA00023128"/>
    </source>
</evidence>
<dbReference type="EMBL" id="HE612856">
    <property type="protein sequence ID" value="CCE61349.1"/>
    <property type="molecule type" value="Genomic_DNA"/>
</dbReference>
<dbReference type="GO" id="GO:0019904">
    <property type="term" value="F:protein domain specific binding"/>
    <property type="evidence" value="ECO:0007669"/>
    <property type="project" value="EnsemblFungi"/>
</dbReference>
<organism evidence="6 7">
    <name type="scientific">Tetrapisispora phaffii (strain ATCC 24235 / CBS 4417 / NBRC 1672 / NRRL Y-8282 / UCD 70-5)</name>
    <name type="common">Yeast</name>
    <name type="synonym">Fabospora phaffii</name>
    <dbReference type="NCBI Taxonomy" id="1071381"/>
    <lineage>
        <taxon>Eukaryota</taxon>
        <taxon>Fungi</taxon>
        <taxon>Dikarya</taxon>
        <taxon>Ascomycota</taxon>
        <taxon>Saccharomycotina</taxon>
        <taxon>Saccharomycetes</taxon>
        <taxon>Saccharomycetales</taxon>
        <taxon>Saccharomycetaceae</taxon>
        <taxon>Tetrapisispora</taxon>
    </lineage>
</organism>
<dbReference type="GeneID" id="11532631"/>
<dbReference type="Proteomes" id="UP000005666">
    <property type="component" value="Chromosome 1"/>
</dbReference>
<evidence type="ECO:0000256" key="2">
    <source>
        <dbReference type="ARBA" id="ARBA00008231"/>
    </source>
</evidence>
<evidence type="ECO:0000256" key="3">
    <source>
        <dbReference type="ARBA" id="ARBA00022946"/>
    </source>
</evidence>
<dbReference type="OMA" id="QGWVMGL"/>
<keyword evidence="7" id="KW-1185">Reference proteome</keyword>
<evidence type="ECO:0000313" key="7">
    <source>
        <dbReference type="Proteomes" id="UP000005666"/>
    </source>
</evidence>
<dbReference type="GO" id="GO:0005759">
    <property type="term" value="C:mitochondrial matrix"/>
    <property type="evidence" value="ECO:0007669"/>
    <property type="project" value="EnsemblFungi"/>
</dbReference>
<dbReference type="GO" id="GO:0033615">
    <property type="term" value="P:mitochondrial proton-transporting ATP synthase complex assembly"/>
    <property type="evidence" value="ECO:0007669"/>
    <property type="project" value="EnsemblFungi"/>
</dbReference>
<reference evidence="6 7" key="1">
    <citation type="journal article" date="2011" name="Proc. Natl. Acad. Sci. U.S.A.">
        <title>Evolutionary erosion of yeast sex chromosomes by mating-type switching accidents.</title>
        <authorList>
            <person name="Gordon J.L."/>
            <person name="Armisen D."/>
            <person name="Proux-Wera E."/>
            <person name="Oheigeartaigh S.S."/>
            <person name="Byrne K.P."/>
            <person name="Wolfe K.H."/>
        </authorList>
    </citation>
    <scope>NUCLEOTIDE SEQUENCE [LARGE SCALE GENOMIC DNA]</scope>
    <source>
        <strain evidence="7">ATCC 24235 / CBS 4417 / NBRC 1672 / NRRL Y-8282 / UCD 70-5</strain>
    </source>
</reference>
<dbReference type="InterPro" id="IPR023335">
    <property type="entry name" value="ATP12_ortho_dom_sf"/>
</dbReference>
<dbReference type="OrthoDB" id="5322896at2759"/>
<sequence>MLTKSRPLIRNVLKNLGSLRYLSCTSHIGSSVPLGIDTTLENNTVTETNRLSKTLTKFWDKVSIKNDLINNNILIQLDGRTINTPLGNKLAVDSSRKMLAYLLMNEWKNLPSLSIRQYSLPLTSLVSRCIDLEKLHLEGDADAIEKYNGNLEKMISDTLRYLDTDTLLIFSPRKEFEGKLREEQDKLYLPIIEQIERFLSKLSKKSIKLNVLDSDLHGLRGNQQDKDTREAAANYLRSLSYWDLAIFEKVVLTTKSFICGILVILNKTNGSSELGISHTTEDIIRYSTLETIFQTERWGEVEDTHDVNKRDIFRNITAASIVAFKE</sequence>
<dbReference type="Gene3D" id="3.30.2180.10">
    <property type="entry name" value="ATP12-like"/>
    <property type="match status" value="1"/>
</dbReference>
<dbReference type="AlphaFoldDB" id="G8BN71"/>
<comment type="similarity">
    <text evidence="2">Belongs to the ATP12 family.</text>
</comment>
<keyword evidence="3" id="KW-0809">Transit peptide</keyword>
<evidence type="ECO:0008006" key="8">
    <source>
        <dbReference type="Google" id="ProtNLM"/>
    </source>
</evidence>